<proteinExistence type="predicted"/>
<dbReference type="PROSITE" id="PS50819">
    <property type="entry name" value="INTEIN_ENDONUCLEASE"/>
    <property type="match status" value="1"/>
</dbReference>
<dbReference type="SUPFAM" id="SSF55608">
    <property type="entry name" value="Homing endonucleases"/>
    <property type="match status" value="1"/>
</dbReference>
<protein>
    <recommendedName>
        <fullName evidence="1">DOD-type homing endonuclease domain-containing protein</fullName>
    </recommendedName>
</protein>
<dbReference type="InterPro" id="IPR004042">
    <property type="entry name" value="Intein_endonuc_central"/>
</dbReference>
<dbReference type="Pfam" id="PF14528">
    <property type="entry name" value="LAGLIDADG_3"/>
    <property type="match status" value="1"/>
</dbReference>
<dbReference type="Proteomes" id="UP000228896">
    <property type="component" value="Unassembled WGS sequence"/>
</dbReference>
<dbReference type="EMBL" id="PETS01000138">
    <property type="protein sequence ID" value="PIV50315.1"/>
    <property type="molecule type" value="Genomic_DNA"/>
</dbReference>
<comment type="caution">
    <text evidence="2">The sequence shown here is derived from an EMBL/GenBank/DDBJ whole genome shotgun (WGS) entry which is preliminary data.</text>
</comment>
<name>A0A2M7DKK3_9BACT</name>
<accession>A0A2M7DKK3</accession>
<dbReference type="InterPro" id="IPR004860">
    <property type="entry name" value="LAGLIDADG_dom"/>
</dbReference>
<evidence type="ECO:0000259" key="1">
    <source>
        <dbReference type="PROSITE" id="PS50819"/>
    </source>
</evidence>
<evidence type="ECO:0000313" key="3">
    <source>
        <dbReference type="Proteomes" id="UP000228896"/>
    </source>
</evidence>
<dbReference type="GO" id="GO:0004519">
    <property type="term" value="F:endonuclease activity"/>
    <property type="evidence" value="ECO:0007669"/>
    <property type="project" value="InterPro"/>
</dbReference>
<evidence type="ECO:0000313" key="2">
    <source>
        <dbReference type="EMBL" id="PIV50315.1"/>
    </source>
</evidence>
<gene>
    <name evidence="2" type="ORF">COS18_05340</name>
</gene>
<dbReference type="Gene3D" id="3.10.28.10">
    <property type="entry name" value="Homing endonucleases"/>
    <property type="match status" value="1"/>
</dbReference>
<organism evidence="2 3">
    <name type="scientific">Candidatus Falkowbacteria bacterium CG02_land_8_20_14_3_00_36_14</name>
    <dbReference type="NCBI Taxonomy" id="1974560"/>
    <lineage>
        <taxon>Bacteria</taxon>
        <taxon>Candidatus Falkowiibacteriota</taxon>
    </lineage>
</organism>
<reference evidence="3" key="1">
    <citation type="submission" date="2017-09" db="EMBL/GenBank/DDBJ databases">
        <title>Depth-based differentiation of microbial function through sediment-hosted aquifers and enrichment of novel symbionts in the deep terrestrial subsurface.</title>
        <authorList>
            <person name="Probst A.J."/>
            <person name="Ladd B."/>
            <person name="Jarett J.K."/>
            <person name="Geller-Mcgrath D.E."/>
            <person name="Sieber C.M.K."/>
            <person name="Emerson J.B."/>
            <person name="Anantharaman K."/>
            <person name="Thomas B.C."/>
            <person name="Malmstrom R."/>
            <person name="Stieglmeier M."/>
            <person name="Klingl A."/>
            <person name="Woyke T."/>
            <person name="Ryan C.M."/>
            <person name="Banfield J.F."/>
        </authorList>
    </citation>
    <scope>NUCLEOTIDE SEQUENCE [LARGE SCALE GENOMIC DNA]</scope>
</reference>
<dbReference type="AlphaFoldDB" id="A0A2M7DKK3"/>
<feature type="domain" description="DOD-type homing endonuclease" evidence="1">
    <location>
        <begin position="65"/>
        <end position="138"/>
    </location>
</feature>
<sequence length="175" mass="20163">MGRKLVRVQVPLPAPVVTCNKKYKNLIKNIIANIQKLLPYNKVSIVNRKDGCIDISCYSNKWEKLLGWKTAKGSKFKQNITIPKWIKNDNTYILSCLKGLIETDGSVYLDKKYKMVNFVTIIPNIASDVMEMISKIGFKSNIQRIKESKNQKMKYTIRISIKTEEFINTVNINKS</sequence>
<dbReference type="InterPro" id="IPR027434">
    <property type="entry name" value="Homing_endonucl"/>
</dbReference>